<dbReference type="Proteomes" id="UP000024635">
    <property type="component" value="Unassembled WGS sequence"/>
</dbReference>
<dbReference type="EMBL" id="JARK01001476">
    <property type="protein sequence ID" value="EYB97531.1"/>
    <property type="molecule type" value="Genomic_DNA"/>
</dbReference>
<dbReference type="Pfam" id="PF00621">
    <property type="entry name" value="RhoGEF"/>
    <property type="match status" value="1"/>
</dbReference>
<evidence type="ECO:0000259" key="12">
    <source>
        <dbReference type="PROSITE" id="PS50178"/>
    </source>
</evidence>
<keyword evidence="7" id="KW-0206">Cytoskeleton</keyword>
<dbReference type="InterPro" id="IPR001849">
    <property type="entry name" value="PH_domain"/>
</dbReference>
<keyword evidence="3" id="KW-0344">Guanine-nucleotide releasing factor</keyword>
<dbReference type="Gene3D" id="3.30.40.10">
    <property type="entry name" value="Zinc/RING finger domain, C3HC4 (zinc finger)"/>
    <property type="match status" value="1"/>
</dbReference>
<evidence type="ECO:0008006" key="15">
    <source>
        <dbReference type="Google" id="ProtNLM"/>
    </source>
</evidence>
<feature type="compositionally biased region" description="Polar residues" evidence="9">
    <location>
        <begin position="145"/>
        <end position="154"/>
    </location>
</feature>
<dbReference type="SUPFAM" id="SSF57903">
    <property type="entry name" value="FYVE/PHD zinc finger"/>
    <property type="match status" value="1"/>
</dbReference>
<feature type="region of interest" description="Disordered" evidence="9">
    <location>
        <begin position="697"/>
        <end position="737"/>
    </location>
</feature>
<evidence type="ECO:0000256" key="9">
    <source>
        <dbReference type="SAM" id="MobiDB-lite"/>
    </source>
</evidence>
<dbReference type="SMART" id="SM00325">
    <property type="entry name" value="RhoGEF"/>
    <property type="match status" value="1"/>
</dbReference>
<comment type="subcellular location">
    <subcellularLocation>
        <location evidence="1">Cytoplasm</location>
        <location evidence="1">Cytoskeleton</location>
    </subcellularLocation>
</comment>
<evidence type="ECO:0000256" key="8">
    <source>
        <dbReference type="PROSITE-ProRule" id="PRU00091"/>
    </source>
</evidence>
<dbReference type="PANTHER" id="PTHR12673:SF271">
    <property type="entry name" value="FYVE, RHOGEF AND PH DOMAIN-CONTAINING PROTEIN TAG-77"/>
    <property type="match status" value="1"/>
</dbReference>
<evidence type="ECO:0000256" key="4">
    <source>
        <dbReference type="ARBA" id="ARBA00022723"/>
    </source>
</evidence>
<dbReference type="PROSITE" id="PS50003">
    <property type="entry name" value="PH_DOMAIN"/>
    <property type="match status" value="1"/>
</dbReference>
<dbReference type="SMART" id="SM00064">
    <property type="entry name" value="FYVE"/>
    <property type="match status" value="1"/>
</dbReference>
<dbReference type="PROSITE" id="PS50178">
    <property type="entry name" value="ZF_FYVE"/>
    <property type="match status" value="1"/>
</dbReference>
<protein>
    <recommendedName>
        <fullName evidence="15">FYVE zinc finger</fullName>
    </recommendedName>
</protein>
<gene>
    <name evidence="13" type="primary">Acey_s0140.g2194</name>
    <name evidence="13" type="synonym">Acey-tag-77</name>
    <name evidence="13" type="ORF">Y032_0140g2194</name>
</gene>
<evidence type="ECO:0000256" key="2">
    <source>
        <dbReference type="ARBA" id="ARBA00022490"/>
    </source>
</evidence>
<dbReference type="GO" id="GO:0005085">
    <property type="term" value="F:guanyl-nucleotide exchange factor activity"/>
    <property type="evidence" value="ECO:0007669"/>
    <property type="project" value="UniProtKB-KW"/>
</dbReference>
<feature type="compositionally biased region" description="Basic and acidic residues" evidence="9">
    <location>
        <begin position="220"/>
        <end position="239"/>
    </location>
</feature>
<dbReference type="GO" id="GO:0008270">
    <property type="term" value="F:zinc ion binding"/>
    <property type="evidence" value="ECO:0007669"/>
    <property type="project" value="UniProtKB-KW"/>
</dbReference>
<dbReference type="AlphaFoldDB" id="A0A016T4K8"/>
<dbReference type="SUPFAM" id="SSF48065">
    <property type="entry name" value="DBL homology domain (DH-domain)"/>
    <property type="match status" value="1"/>
</dbReference>
<evidence type="ECO:0000256" key="5">
    <source>
        <dbReference type="ARBA" id="ARBA00022771"/>
    </source>
</evidence>
<evidence type="ECO:0000313" key="14">
    <source>
        <dbReference type="Proteomes" id="UP000024635"/>
    </source>
</evidence>
<dbReference type="GO" id="GO:0007010">
    <property type="term" value="P:cytoskeleton organization"/>
    <property type="evidence" value="ECO:0007669"/>
    <property type="project" value="TreeGrafter"/>
</dbReference>
<reference evidence="14" key="1">
    <citation type="journal article" date="2015" name="Nat. Genet.">
        <title>The genome and transcriptome of the zoonotic hookworm Ancylostoma ceylanicum identify infection-specific gene families.</title>
        <authorList>
            <person name="Schwarz E.M."/>
            <person name="Hu Y."/>
            <person name="Antoshechkin I."/>
            <person name="Miller M.M."/>
            <person name="Sternberg P.W."/>
            <person name="Aroian R.V."/>
        </authorList>
    </citation>
    <scope>NUCLEOTIDE SEQUENCE</scope>
    <source>
        <strain evidence="14">HY135</strain>
    </source>
</reference>
<dbReference type="InterPro" id="IPR011011">
    <property type="entry name" value="Znf_FYVE_PHD"/>
</dbReference>
<dbReference type="GO" id="GO:0005856">
    <property type="term" value="C:cytoskeleton"/>
    <property type="evidence" value="ECO:0007669"/>
    <property type="project" value="UniProtKB-SubCell"/>
</dbReference>
<evidence type="ECO:0000259" key="10">
    <source>
        <dbReference type="PROSITE" id="PS50003"/>
    </source>
</evidence>
<dbReference type="GO" id="GO:0005737">
    <property type="term" value="C:cytoplasm"/>
    <property type="evidence" value="ECO:0007669"/>
    <property type="project" value="TreeGrafter"/>
</dbReference>
<keyword evidence="4" id="KW-0479">Metal-binding</keyword>
<feature type="domain" description="PH" evidence="10">
    <location>
        <begin position="536"/>
        <end position="636"/>
    </location>
</feature>
<dbReference type="InterPro" id="IPR011993">
    <property type="entry name" value="PH-like_dom_sf"/>
</dbReference>
<comment type="caution">
    <text evidence="13">The sequence shown here is derived from an EMBL/GenBank/DDBJ whole genome shotgun (WGS) entry which is preliminary data.</text>
</comment>
<dbReference type="InterPro" id="IPR000306">
    <property type="entry name" value="Znf_FYVE"/>
</dbReference>
<dbReference type="SMART" id="SM00233">
    <property type="entry name" value="PH"/>
    <property type="match status" value="1"/>
</dbReference>
<dbReference type="Gene3D" id="1.20.900.10">
    <property type="entry name" value="Dbl homology (DH) domain"/>
    <property type="match status" value="1"/>
</dbReference>
<evidence type="ECO:0000256" key="7">
    <source>
        <dbReference type="ARBA" id="ARBA00023212"/>
    </source>
</evidence>
<dbReference type="Gene3D" id="2.30.29.30">
    <property type="entry name" value="Pleckstrin-homology domain (PH domain)/Phosphotyrosine-binding domain (PTB)"/>
    <property type="match status" value="1"/>
</dbReference>
<evidence type="ECO:0000259" key="11">
    <source>
        <dbReference type="PROSITE" id="PS50010"/>
    </source>
</evidence>
<dbReference type="InterPro" id="IPR035899">
    <property type="entry name" value="DBL_dom_sf"/>
</dbReference>
<feature type="compositionally biased region" description="Polar residues" evidence="9">
    <location>
        <begin position="697"/>
        <end position="706"/>
    </location>
</feature>
<accession>A0A016T4K8</accession>
<feature type="region of interest" description="Disordered" evidence="9">
    <location>
        <begin position="114"/>
        <end position="172"/>
    </location>
</feature>
<dbReference type="Pfam" id="PF01363">
    <property type="entry name" value="FYVE"/>
    <property type="match status" value="1"/>
</dbReference>
<dbReference type="GO" id="GO:0046847">
    <property type="term" value="P:filopodium assembly"/>
    <property type="evidence" value="ECO:0007669"/>
    <property type="project" value="TreeGrafter"/>
</dbReference>
<organism evidence="13 14">
    <name type="scientific">Ancylostoma ceylanicum</name>
    <dbReference type="NCBI Taxonomy" id="53326"/>
    <lineage>
        <taxon>Eukaryota</taxon>
        <taxon>Metazoa</taxon>
        <taxon>Ecdysozoa</taxon>
        <taxon>Nematoda</taxon>
        <taxon>Chromadorea</taxon>
        <taxon>Rhabditida</taxon>
        <taxon>Rhabditina</taxon>
        <taxon>Rhabditomorpha</taxon>
        <taxon>Strongyloidea</taxon>
        <taxon>Ancylostomatidae</taxon>
        <taxon>Ancylostomatinae</taxon>
        <taxon>Ancylostoma</taxon>
    </lineage>
</organism>
<evidence type="ECO:0000313" key="13">
    <source>
        <dbReference type="EMBL" id="EYB97531.1"/>
    </source>
</evidence>
<dbReference type="InterPro" id="IPR017455">
    <property type="entry name" value="Znf_FYVE-rel"/>
</dbReference>
<dbReference type="SUPFAM" id="SSF50729">
    <property type="entry name" value="PH domain-like"/>
    <property type="match status" value="1"/>
</dbReference>
<keyword evidence="14" id="KW-1185">Reference proteome</keyword>
<dbReference type="InterPro" id="IPR051092">
    <property type="entry name" value="FYVE_RhoGEF_PH"/>
</dbReference>
<sequence length="990" mass="111466">MRMEDVNGAGSRGLVSSLREQLLEKMNASQKGTTNSGVDLNSEDTIKDDAVVREPIPPPVPPHKPKPIGSQVKPPIAPKPPHISREVKKPSIFVSASEDESNIIKPYINLLSSTSNASTSSVSERHENGGLSTLRASREAPRPQSIVSTTSTENGEAADISDSDSDDARLSGVSSFQRMDNYLGGPGHLTLRRPSALCFNGDPSIHDKIVDELKRQGIIRSSDRLMKKRNEASNHDRRPVTQSQQQDRNSFPDTSPPKKHSTADDTSLSASNDKLGSAVSDRSSTTTTASAETEVVPDYCTGNEEEDKRLKKLHHAAKEFYTVQESFLKYLRDMGEVYPEYVTEFGKRLGKDLLIRQGSQLHIVRELQILFEQLIGFHRLLLEEFSSRLDGWSSLNPNMADVILKYADFLKICKPFLLEKSRFVQELTRLREENKDFDNATVAFEQKILKRGVGGVVQQLDQVHQNFMRYKILMMSYNRYLEPGSEEQLKTLDAIAKLEKIAQSVNDSMGLPSNEQLFKLYDRFQCHFDVFYPGRRLIRQGEVFKQTRKEPQPRYLVLFSDTLWVCRVMSGFGSSGLFDMGRSYRIPIETVRTESNPHEDYEQQLYIKSKYKSLILIMSNADERRKWQKDIDTAREEKRQYKRRMSEAIERQRRQSVNPLIMESPLQEESIASDQNALEDSCSVILPATTLSSTEAFTPNGVTAATSRRNSDSQESSSHPSTPVDDQAGSASMQGSLARKRRVLRADAVKPLWIPDDSSSKCLMEGCDTVFSFLNRRHHCRDCGWLICSACVGKAPLSKFQFKKEIVCPECYDRLEALYHDGTLFPTSLVVRGSDGIFRVRVPKGSGSNEKRIVIVEPQTLFLAPINKGLKRMNIEKRMIPDNGLVFGKVMLSVLIVSSFATAHGACLRTGTITEWYYYDFGSGGAATFRGKELENCRISVDFANFGIRYPAKSKKTTVKHDDLMTKFFLLFGSQFSEASVQEVGDLPMQ</sequence>
<dbReference type="InterPro" id="IPR013083">
    <property type="entry name" value="Znf_RING/FYVE/PHD"/>
</dbReference>
<feature type="compositionally biased region" description="Polar residues" evidence="9">
    <location>
        <begin position="240"/>
        <end position="253"/>
    </location>
</feature>
<proteinExistence type="predicted"/>
<dbReference type="STRING" id="53326.A0A016T4K8"/>
<feature type="region of interest" description="Disordered" evidence="9">
    <location>
        <begin position="220"/>
        <end position="300"/>
    </location>
</feature>
<dbReference type="InterPro" id="IPR000219">
    <property type="entry name" value="DH_dom"/>
</dbReference>
<dbReference type="CDD" id="cd00160">
    <property type="entry name" value="RhoGEF"/>
    <property type="match status" value="1"/>
</dbReference>
<feature type="compositionally biased region" description="Basic and acidic residues" evidence="9">
    <location>
        <begin position="638"/>
        <end position="653"/>
    </location>
</feature>
<name>A0A016T4K8_9BILA</name>
<feature type="region of interest" description="Disordered" evidence="9">
    <location>
        <begin position="638"/>
        <end position="661"/>
    </location>
</feature>
<feature type="domain" description="FYVE-type" evidence="12">
    <location>
        <begin position="767"/>
        <end position="816"/>
    </location>
</feature>
<evidence type="ECO:0000256" key="3">
    <source>
        <dbReference type="ARBA" id="ARBA00022658"/>
    </source>
</evidence>
<keyword evidence="6" id="KW-0862">Zinc</keyword>
<dbReference type="OrthoDB" id="245697at2759"/>
<feature type="region of interest" description="Disordered" evidence="9">
    <location>
        <begin position="1"/>
        <end position="87"/>
    </location>
</feature>
<evidence type="ECO:0000256" key="1">
    <source>
        <dbReference type="ARBA" id="ARBA00004245"/>
    </source>
</evidence>
<feature type="domain" description="DH" evidence="11">
    <location>
        <begin position="312"/>
        <end position="508"/>
    </location>
</feature>
<evidence type="ECO:0000256" key="6">
    <source>
        <dbReference type="ARBA" id="ARBA00022833"/>
    </source>
</evidence>
<dbReference type="PROSITE" id="PS50010">
    <property type="entry name" value="DH_2"/>
    <property type="match status" value="1"/>
</dbReference>
<feature type="compositionally biased region" description="Low complexity" evidence="9">
    <location>
        <begin position="277"/>
        <end position="296"/>
    </location>
</feature>
<keyword evidence="2" id="KW-0963">Cytoplasm</keyword>
<dbReference type="PANTHER" id="PTHR12673">
    <property type="entry name" value="FACIOGENITAL DYSPLASIA PROTEIN"/>
    <property type="match status" value="1"/>
</dbReference>
<keyword evidence="5 8" id="KW-0863">Zinc-finger</keyword>
<feature type="compositionally biased region" description="Polar residues" evidence="9">
    <location>
        <begin position="27"/>
        <end position="39"/>
    </location>
</feature>
<feature type="compositionally biased region" description="Polar residues" evidence="9">
    <location>
        <begin position="264"/>
        <end position="274"/>
    </location>
</feature>